<proteinExistence type="predicted"/>
<evidence type="ECO:0000256" key="1">
    <source>
        <dbReference type="SAM" id="Phobius"/>
    </source>
</evidence>
<organism evidence="2 3">
    <name type="scientific">Glossina austeni</name>
    <name type="common">Savannah tsetse fly</name>
    <dbReference type="NCBI Taxonomy" id="7395"/>
    <lineage>
        <taxon>Eukaryota</taxon>
        <taxon>Metazoa</taxon>
        <taxon>Ecdysozoa</taxon>
        <taxon>Arthropoda</taxon>
        <taxon>Hexapoda</taxon>
        <taxon>Insecta</taxon>
        <taxon>Pterygota</taxon>
        <taxon>Neoptera</taxon>
        <taxon>Endopterygota</taxon>
        <taxon>Diptera</taxon>
        <taxon>Brachycera</taxon>
        <taxon>Muscomorpha</taxon>
        <taxon>Hippoboscoidea</taxon>
        <taxon>Glossinidae</taxon>
        <taxon>Glossina</taxon>
    </lineage>
</organism>
<dbReference type="AlphaFoldDB" id="A0A1A9V6C0"/>
<keyword evidence="3" id="KW-1185">Reference proteome</keyword>
<keyword evidence="1" id="KW-0812">Transmembrane</keyword>
<keyword evidence="1" id="KW-0472">Membrane</keyword>
<dbReference type="VEuPathDB" id="VectorBase:GAUT027385"/>
<keyword evidence="1" id="KW-1133">Transmembrane helix</keyword>
<dbReference type="Proteomes" id="UP000078200">
    <property type="component" value="Unassembled WGS sequence"/>
</dbReference>
<evidence type="ECO:0000313" key="3">
    <source>
        <dbReference type="Proteomes" id="UP000078200"/>
    </source>
</evidence>
<evidence type="ECO:0000313" key="2">
    <source>
        <dbReference type="EnsemblMetazoa" id="GAUT027385-PA"/>
    </source>
</evidence>
<name>A0A1A9V6C0_GLOAU</name>
<protein>
    <submittedName>
        <fullName evidence="2">Uncharacterized protein</fullName>
    </submittedName>
</protein>
<reference evidence="2" key="1">
    <citation type="submission" date="2020-05" db="UniProtKB">
        <authorList>
            <consortium name="EnsemblMetazoa"/>
        </authorList>
    </citation>
    <scope>IDENTIFICATION</scope>
    <source>
        <strain evidence="2">TTRI</strain>
    </source>
</reference>
<sequence>MNIIKIETHRKTLASGFPELYRGFSIVYVVIIICYHCISTRISTMRRRSYGCVAYPALGTLLGTKFIFSAAAVAEVDISFVTGAAITARRKESRFCCTRQQLKESS</sequence>
<feature type="transmembrane region" description="Helical" evidence="1">
    <location>
        <begin position="20"/>
        <end position="38"/>
    </location>
</feature>
<dbReference type="EnsemblMetazoa" id="GAUT027385-RA">
    <property type="protein sequence ID" value="GAUT027385-PA"/>
    <property type="gene ID" value="GAUT027385"/>
</dbReference>
<accession>A0A1A9V6C0</accession>